<dbReference type="GO" id="GO:0046872">
    <property type="term" value="F:metal ion binding"/>
    <property type="evidence" value="ECO:0007669"/>
    <property type="project" value="UniProtKB-KW"/>
</dbReference>
<dbReference type="GeneID" id="116447505"/>
<evidence type="ECO:0000256" key="4">
    <source>
        <dbReference type="ARBA" id="ARBA00022801"/>
    </source>
</evidence>
<comment type="catalytic activity">
    <reaction evidence="9">
        <text>NADH + H2O = reduced beta-nicotinamide D-ribonucleotide + AMP + 2 H(+)</text>
        <dbReference type="Rhea" id="RHEA:48868"/>
        <dbReference type="ChEBI" id="CHEBI:15377"/>
        <dbReference type="ChEBI" id="CHEBI:15378"/>
        <dbReference type="ChEBI" id="CHEBI:57945"/>
        <dbReference type="ChEBI" id="CHEBI:90832"/>
        <dbReference type="ChEBI" id="CHEBI:456215"/>
        <dbReference type="EC" id="3.6.1.22"/>
    </reaction>
    <physiologicalReaction direction="left-to-right" evidence="9">
        <dbReference type="Rhea" id="RHEA:48869"/>
    </physiologicalReaction>
</comment>
<dbReference type="EC" id="3.6.1.22" evidence="2"/>
<dbReference type="OMA" id="FCRESWA"/>
<dbReference type="AlphaFoldDB" id="A0A8C3EMA4"/>
<dbReference type="Ensembl" id="ENSCMUT00000024715.2">
    <property type="protein sequence ID" value="ENSCMUP00000022992.1"/>
    <property type="gene ID" value="ENSCMUG00000014116.2"/>
</dbReference>
<dbReference type="CDD" id="cd03429">
    <property type="entry name" value="NUDIX_NADH_pyrophosphatase_Nudt13"/>
    <property type="match status" value="1"/>
</dbReference>
<evidence type="ECO:0000256" key="5">
    <source>
        <dbReference type="ARBA" id="ARBA00022842"/>
    </source>
</evidence>
<comment type="cofactor">
    <cofactor evidence="1">
        <name>Mg(2+)</name>
        <dbReference type="ChEBI" id="CHEBI:18420"/>
    </cofactor>
</comment>
<dbReference type="InterPro" id="IPR020084">
    <property type="entry name" value="NUDIX_hydrolase_CS"/>
</dbReference>
<dbReference type="Proteomes" id="UP000694553">
    <property type="component" value="Unassembled WGS sequence"/>
</dbReference>
<accession>A0A8C3EMA4</accession>
<evidence type="ECO:0000256" key="6">
    <source>
        <dbReference type="ARBA" id="ARBA00023027"/>
    </source>
</evidence>
<dbReference type="InterPro" id="IPR049734">
    <property type="entry name" value="NudC-like_C"/>
</dbReference>
<dbReference type="Pfam" id="PF09296">
    <property type="entry name" value="NUDIX-like"/>
    <property type="match status" value="1"/>
</dbReference>
<dbReference type="InterPro" id="IPR015375">
    <property type="entry name" value="NADH_PPase-like_N"/>
</dbReference>
<evidence type="ECO:0000256" key="7">
    <source>
        <dbReference type="ARBA" id="ARBA00047501"/>
    </source>
</evidence>
<evidence type="ECO:0000313" key="12">
    <source>
        <dbReference type="Proteomes" id="UP000694553"/>
    </source>
</evidence>
<dbReference type="Pfam" id="PF00293">
    <property type="entry name" value="NUDIX"/>
    <property type="match status" value="1"/>
</dbReference>
<protein>
    <recommendedName>
        <fullName evidence="2">NAD(+) diphosphatase</fullName>
        <ecNumber evidence="2">3.6.1.22</ecNumber>
    </recommendedName>
</protein>
<dbReference type="InterPro" id="IPR015376">
    <property type="entry name" value="Znr_NADH_PPase"/>
</dbReference>
<comment type="catalytic activity">
    <reaction evidence="8">
        <text>NAD(+) + H2O = beta-nicotinamide D-ribonucleotide + AMP + 2 H(+)</text>
        <dbReference type="Rhea" id="RHEA:11800"/>
        <dbReference type="ChEBI" id="CHEBI:14649"/>
        <dbReference type="ChEBI" id="CHEBI:15377"/>
        <dbReference type="ChEBI" id="CHEBI:15378"/>
        <dbReference type="ChEBI" id="CHEBI:57540"/>
        <dbReference type="ChEBI" id="CHEBI:456215"/>
        <dbReference type="EC" id="3.6.1.22"/>
    </reaction>
    <physiologicalReaction direction="left-to-right" evidence="8">
        <dbReference type="Rhea" id="RHEA:11801"/>
    </physiologicalReaction>
</comment>
<dbReference type="GO" id="GO:0016787">
    <property type="term" value="F:hydrolase activity"/>
    <property type="evidence" value="ECO:0007669"/>
    <property type="project" value="UniProtKB-KW"/>
</dbReference>
<organism evidence="11 12">
    <name type="scientific">Corvus moneduloides</name>
    <name type="common">New Caledonian crow</name>
    <dbReference type="NCBI Taxonomy" id="1196302"/>
    <lineage>
        <taxon>Eukaryota</taxon>
        <taxon>Metazoa</taxon>
        <taxon>Chordata</taxon>
        <taxon>Craniata</taxon>
        <taxon>Vertebrata</taxon>
        <taxon>Euteleostomi</taxon>
        <taxon>Archelosauria</taxon>
        <taxon>Archosauria</taxon>
        <taxon>Dinosauria</taxon>
        <taxon>Saurischia</taxon>
        <taxon>Theropoda</taxon>
        <taxon>Coelurosauria</taxon>
        <taxon>Aves</taxon>
        <taxon>Neognathae</taxon>
        <taxon>Neoaves</taxon>
        <taxon>Telluraves</taxon>
        <taxon>Australaves</taxon>
        <taxon>Passeriformes</taxon>
        <taxon>Corvoidea</taxon>
        <taxon>Corvidae</taxon>
        <taxon>Corvus</taxon>
    </lineage>
</organism>
<keyword evidence="6" id="KW-0520">NAD</keyword>
<evidence type="ECO:0000256" key="3">
    <source>
        <dbReference type="ARBA" id="ARBA00022723"/>
    </source>
</evidence>
<comment type="catalytic activity">
    <reaction evidence="7">
        <text>NADPH + H2O = reduced beta-nicotinamide D-ribonucleotide + adenosine 2',5'-bisphosphate + 2 H(+)</text>
        <dbReference type="Rhea" id="RHEA:60820"/>
        <dbReference type="ChEBI" id="CHEBI:15377"/>
        <dbReference type="ChEBI" id="CHEBI:15378"/>
        <dbReference type="ChEBI" id="CHEBI:57783"/>
        <dbReference type="ChEBI" id="CHEBI:90832"/>
        <dbReference type="ChEBI" id="CHEBI:194156"/>
    </reaction>
    <physiologicalReaction direction="left-to-right" evidence="7">
        <dbReference type="Rhea" id="RHEA:60821"/>
    </physiologicalReaction>
</comment>
<keyword evidence="4" id="KW-0378">Hydrolase</keyword>
<dbReference type="SUPFAM" id="SSF55811">
    <property type="entry name" value="Nudix"/>
    <property type="match status" value="1"/>
</dbReference>
<dbReference type="OrthoDB" id="10249612at2759"/>
<dbReference type="InterPro" id="IPR000086">
    <property type="entry name" value="NUDIX_hydrolase_dom"/>
</dbReference>
<dbReference type="NCBIfam" id="NF001299">
    <property type="entry name" value="PRK00241.1"/>
    <property type="match status" value="1"/>
</dbReference>
<dbReference type="PROSITE" id="PS51462">
    <property type="entry name" value="NUDIX"/>
    <property type="match status" value="1"/>
</dbReference>
<dbReference type="RefSeq" id="XP_031972640.1">
    <property type="nucleotide sequence ID" value="XM_032116749.1"/>
</dbReference>
<evidence type="ECO:0000256" key="8">
    <source>
        <dbReference type="ARBA" id="ARBA00049196"/>
    </source>
</evidence>
<feature type="compositionally biased region" description="Basic and acidic residues" evidence="10">
    <location>
        <begin position="23"/>
        <end position="33"/>
    </location>
</feature>
<evidence type="ECO:0000256" key="10">
    <source>
        <dbReference type="SAM" id="MobiDB-lite"/>
    </source>
</evidence>
<dbReference type="CTD" id="25961"/>
<keyword evidence="5" id="KW-0460">Magnesium</keyword>
<dbReference type="PANTHER" id="PTHR11383:SF3">
    <property type="entry name" value="NAD(P)H PYROPHOSPHATASE NUDT13, MITOCHONDRIAL"/>
    <property type="match status" value="1"/>
</dbReference>
<reference evidence="11" key="2">
    <citation type="submission" date="2025-08" db="UniProtKB">
        <authorList>
            <consortium name="Ensembl"/>
        </authorList>
    </citation>
    <scope>IDENTIFICATION</scope>
</reference>
<proteinExistence type="predicted"/>
<reference evidence="12" key="1">
    <citation type="submission" date="2019-10" db="EMBL/GenBank/DDBJ databases">
        <title>Corvus moneduloides (New Caledonian crow) genome, bCorMon1, primary haplotype.</title>
        <authorList>
            <person name="Rutz C."/>
            <person name="Fungtammasan C."/>
            <person name="Mountcastle J."/>
            <person name="Formenti G."/>
            <person name="Chow W."/>
            <person name="Howe K."/>
            <person name="Steele M.P."/>
            <person name="Fernandes J."/>
            <person name="Gilbert M.T.P."/>
            <person name="Fedrigo O."/>
            <person name="Jarvis E.D."/>
            <person name="Gemmell N."/>
        </authorList>
    </citation>
    <scope>NUCLEOTIDE SEQUENCE [LARGE SCALE GENOMIC DNA]</scope>
</reference>
<evidence type="ECO:0000256" key="2">
    <source>
        <dbReference type="ARBA" id="ARBA00012381"/>
    </source>
</evidence>
<keyword evidence="12" id="KW-1185">Reference proteome</keyword>
<feature type="compositionally biased region" description="Basic and acidic residues" evidence="10">
    <location>
        <begin position="1"/>
        <end position="13"/>
    </location>
</feature>
<evidence type="ECO:0000313" key="11">
    <source>
        <dbReference type="Ensembl" id="ENSCMUP00000022992.1"/>
    </source>
</evidence>
<gene>
    <name evidence="11" type="primary">NUDT13</name>
</gene>
<dbReference type="PROSITE" id="PS00893">
    <property type="entry name" value="NUDIX_BOX"/>
    <property type="match status" value="1"/>
</dbReference>
<feature type="compositionally biased region" description="Polar residues" evidence="10">
    <location>
        <begin position="50"/>
        <end position="63"/>
    </location>
</feature>
<sequence length="443" mass="49985">MLWRQTPEKLEGRKGRRKKGRKERGEKRERNEQEQSPEVNPSRELRASSLGRTTAPSAPSAGSDSEPAEWLRCCRRSPGSGAGPCRWRRHTAQQGHQLWVLVMAVVYQALHRRVSSLVCRLHSTYVRKMRYLNQLKEDDSLCRQAQASGAFYLFHNLSPFLQKVGKKYLVPQLSAAEMKQILEKLPEAEQWLEKSVLIGCSDEHRPHFALDLGALDKSAIESELQGSFTDLRKALFVVDGKDSPLLASAQSLLQWHDSHQYCSKTGQPTQKNPAGSKRVCHASGVTYYPQMSPVVITLVSDGSRCLLARQPSFPQGMFTALSGFCDMGENVEETVRREVAEEVGLEVESLRYSASQHWPFPSSCLMIACHALVGAQRTEISMDTLELEEARWFGLEEIVEGLKREPRSSKQDDGSFLPWFPPKQAIAHQLIREWVQQQSAQTA</sequence>
<keyword evidence="3" id="KW-0479">Metal-binding</keyword>
<dbReference type="Pfam" id="PF09297">
    <property type="entry name" value="Zn_ribbon_NUD"/>
    <property type="match status" value="1"/>
</dbReference>
<dbReference type="InterPro" id="IPR015797">
    <property type="entry name" value="NUDIX_hydrolase-like_dom_sf"/>
</dbReference>
<feature type="region of interest" description="Disordered" evidence="10">
    <location>
        <begin position="1"/>
        <end position="66"/>
    </location>
</feature>
<reference evidence="11" key="3">
    <citation type="submission" date="2025-09" db="UniProtKB">
        <authorList>
            <consortium name="Ensembl"/>
        </authorList>
    </citation>
    <scope>IDENTIFICATION</scope>
</reference>
<dbReference type="PANTHER" id="PTHR11383">
    <property type="entry name" value="NUCLEOSIDE DIPHOSPHATE-LINKED MOIETY X MOTIF 13"/>
    <property type="match status" value="1"/>
</dbReference>
<dbReference type="Gene3D" id="3.90.79.20">
    <property type="match status" value="1"/>
</dbReference>
<dbReference type="Gene3D" id="3.90.79.10">
    <property type="entry name" value="Nucleoside Triphosphate Pyrophosphohydrolase"/>
    <property type="match status" value="1"/>
</dbReference>
<evidence type="ECO:0000256" key="1">
    <source>
        <dbReference type="ARBA" id="ARBA00001946"/>
    </source>
</evidence>
<name>A0A8C3EMA4_CORMO</name>
<evidence type="ECO:0000256" key="9">
    <source>
        <dbReference type="ARBA" id="ARBA00049264"/>
    </source>
</evidence>